<dbReference type="PANTHER" id="PTHR11505">
    <property type="entry name" value="L1 TRANSPOSABLE ELEMENT-RELATED"/>
    <property type="match status" value="1"/>
</dbReference>
<dbReference type="Gene3D" id="3.30.70.1820">
    <property type="entry name" value="L1 transposable element, RRM domain"/>
    <property type="match status" value="1"/>
</dbReference>
<evidence type="ECO:0000313" key="3">
    <source>
        <dbReference type="Proteomes" id="UP001066276"/>
    </source>
</evidence>
<feature type="compositionally biased region" description="Basic and acidic residues" evidence="1">
    <location>
        <begin position="321"/>
        <end position="330"/>
    </location>
</feature>
<sequence>MPGGKTPGKPSGKAAQQLLFSEALQLNKLAYSLVQSQDITGTEQVTTMLRILLEITEVSRRLKGMDTAITSLTTETKSMCLEIAVFQSSVTGLEHQMVTMEDHVHTVLDKDQELLFLCSILIDLEDRSRRDNSCLFGFLEHAEGTDTPSFLCFVLPNLTETVFEPPLEFQRAYRMGMGHNRKEGISKSRPIIACLLRHKQVRQLLSAARAHGPFKTEGYEICITADFSRVTNERRKGFLALRPRMRQLEVKYGLFKPGRLWTTKNGVSKNFYDPEALRIYLDSLQSQSMDTTGSDWPLRPPCDNRDISLSSSSQKGPGQFEPDHQPRGRDLDRLEKTHGARSCKRWCYTHSFWTETNPVPP</sequence>
<dbReference type="AlphaFoldDB" id="A0AAV7UIQ4"/>
<protein>
    <submittedName>
        <fullName evidence="2">Uncharacterized protein</fullName>
    </submittedName>
</protein>
<organism evidence="2 3">
    <name type="scientific">Pleurodeles waltl</name>
    <name type="common">Iberian ribbed newt</name>
    <dbReference type="NCBI Taxonomy" id="8319"/>
    <lineage>
        <taxon>Eukaryota</taxon>
        <taxon>Metazoa</taxon>
        <taxon>Chordata</taxon>
        <taxon>Craniata</taxon>
        <taxon>Vertebrata</taxon>
        <taxon>Euteleostomi</taxon>
        <taxon>Amphibia</taxon>
        <taxon>Batrachia</taxon>
        <taxon>Caudata</taxon>
        <taxon>Salamandroidea</taxon>
        <taxon>Salamandridae</taxon>
        <taxon>Pleurodelinae</taxon>
        <taxon>Pleurodeles</taxon>
    </lineage>
</organism>
<name>A0AAV7UIQ4_PLEWA</name>
<proteinExistence type="predicted"/>
<evidence type="ECO:0000313" key="2">
    <source>
        <dbReference type="EMBL" id="KAJ1188250.1"/>
    </source>
</evidence>
<accession>A0AAV7UIQ4</accession>
<keyword evidence="3" id="KW-1185">Reference proteome</keyword>
<feature type="region of interest" description="Disordered" evidence="1">
    <location>
        <begin position="290"/>
        <end position="330"/>
    </location>
</feature>
<gene>
    <name evidence="2" type="ORF">NDU88_005013</name>
</gene>
<dbReference type="InterPro" id="IPR004244">
    <property type="entry name" value="Transposase_22"/>
</dbReference>
<evidence type="ECO:0000256" key="1">
    <source>
        <dbReference type="SAM" id="MobiDB-lite"/>
    </source>
</evidence>
<dbReference type="Proteomes" id="UP001066276">
    <property type="component" value="Chromosome 3_1"/>
</dbReference>
<comment type="caution">
    <text evidence="2">The sequence shown here is derived from an EMBL/GenBank/DDBJ whole genome shotgun (WGS) entry which is preliminary data.</text>
</comment>
<dbReference type="EMBL" id="JANPWB010000005">
    <property type="protein sequence ID" value="KAJ1188250.1"/>
    <property type="molecule type" value="Genomic_DNA"/>
</dbReference>
<feature type="compositionally biased region" description="Polar residues" evidence="1">
    <location>
        <begin position="307"/>
        <end position="316"/>
    </location>
</feature>
<reference evidence="2" key="1">
    <citation type="journal article" date="2022" name="bioRxiv">
        <title>Sequencing and chromosome-scale assembly of the giantPleurodeles waltlgenome.</title>
        <authorList>
            <person name="Brown T."/>
            <person name="Elewa A."/>
            <person name="Iarovenko S."/>
            <person name="Subramanian E."/>
            <person name="Araus A.J."/>
            <person name="Petzold A."/>
            <person name="Susuki M."/>
            <person name="Suzuki K.-i.T."/>
            <person name="Hayashi T."/>
            <person name="Toyoda A."/>
            <person name="Oliveira C."/>
            <person name="Osipova E."/>
            <person name="Leigh N.D."/>
            <person name="Simon A."/>
            <person name="Yun M.H."/>
        </authorList>
    </citation>
    <scope>NUCLEOTIDE SEQUENCE</scope>
    <source>
        <strain evidence="2">20211129_DDA</strain>
        <tissue evidence="2">Liver</tissue>
    </source>
</reference>